<evidence type="ECO:0000313" key="3">
    <source>
        <dbReference type="Proteomes" id="UP000601435"/>
    </source>
</evidence>
<organism evidence="2 3">
    <name type="scientific">Symbiodinium necroappetens</name>
    <dbReference type="NCBI Taxonomy" id="1628268"/>
    <lineage>
        <taxon>Eukaryota</taxon>
        <taxon>Sar</taxon>
        <taxon>Alveolata</taxon>
        <taxon>Dinophyceae</taxon>
        <taxon>Suessiales</taxon>
        <taxon>Symbiodiniaceae</taxon>
        <taxon>Symbiodinium</taxon>
    </lineage>
</organism>
<reference evidence="2" key="1">
    <citation type="submission" date="2021-02" db="EMBL/GenBank/DDBJ databases">
        <authorList>
            <person name="Dougan E. K."/>
            <person name="Rhodes N."/>
            <person name="Thang M."/>
            <person name="Chan C."/>
        </authorList>
    </citation>
    <scope>NUCLEOTIDE SEQUENCE</scope>
</reference>
<feature type="region of interest" description="Disordered" evidence="1">
    <location>
        <begin position="1"/>
        <end position="97"/>
    </location>
</feature>
<keyword evidence="3" id="KW-1185">Reference proteome</keyword>
<accession>A0A812K9E5</accession>
<evidence type="ECO:0000313" key="2">
    <source>
        <dbReference type="EMBL" id="CAE7223403.1"/>
    </source>
</evidence>
<comment type="caution">
    <text evidence="2">The sequence shown here is derived from an EMBL/GenBank/DDBJ whole genome shotgun (WGS) entry which is preliminary data.</text>
</comment>
<dbReference type="AlphaFoldDB" id="A0A812K9E5"/>
<feature type="region of interest" description="Disordered" evidence="1">
    <location>
        <begin position="114"/>
        <end position="133"/>
    </location>
</feature>
<protein>
    <submittedName>
        <fullName evidence="2">Uncharacterized protein</fullName>
    </submittedName>
</protein>
<dbReference type="EMBL" id="CAJNJA010007342">
    <property type="protein sequence ID" value="CAE7223403.1"/>
    <property type="molecule type" value="Genomic_DNA"/>
</dbReference>
<dbReference type="OrthoDB" id="410165at2759"/>
<proteinExistence type="predicted"/>
<evidence type="ECO:0000256" key="1">
    <source>
        <dbReference type="SAM" id="MobiDB-lite"/>
    </source>
</evidence>
<gene>
    <name evidence="2" type="ORF">SNEC2469_LOCUS2991</name>
</gene>
<name>A0A812K9E5_9DINO</name>
<sequence length="1138" mass="127696">MEALPQVHRLSTASTVPANFEEDSETGPASKAAQGDRKQRAESQSPVKSRPASGPAQGDRKQRADPQSPGKSTAAPGDRKQRAGRSPSQEKWWLEQDAPNASFEAFLGVGVKEKHARAEKSPSPVRSRQAAKKEDVSDMVAECMEAMQSEVKLSSVKKRMARMFAPRVDGTFLVPKELVDQYKDVNLLPELEKEFMKAGLDKDLFIKRSVKKVTRRESESELWVSGQFVSDADMDELGMTDKRKKAVHGECAKMRGWIRRDRYEPDVKLYWLEKAVEGKMLKRKREIYEEVDSDADYEGSDVEKDMDVFDMSWGLGEGGPKGPADVKKRMKAIGFPEMDTDALPSSCIVKVVACLGRWSTKTEGIIDNLDQYKKSDKTTKKLYLHMRIWDKAQNLVKALEKTSETIQEMQAKSVLQDQGFTLEQQDDLKKIFDIAKKQLPVVRDLEKTNFAEEAIVFDLVNSKLASSILSHAELCIRSISSKHPALYKIGVTRNPVQRWLHTGYGYKLDRHVQWERMTVLHAHCNADIIGLLEAALIRIFFNAPGCRNIRLGGEGMDEQSSGPFFCYVVQCILVQRCVESLSFSTGCAPMLQYLKTQKKKNEEAASKKAPASSVTAHQRAMVLQKGVEATREELGGVLGLSEQNSARHVEKVVSKFSLRPHIPLSHHTLMVGSENFTLPYLAPKDVLSHLLNYHAELLLGGHATSEPAAGRGLALFWGRYRDMHPSHAVFGAPAERLRWTIPLSLHGDGGRTQKKQLGGNLGTLSLALMWQPLEIISLEPTLGIGRTEPKPCTCAEPVLQIGQRCNGKYHSYLTRFLLVAFPSKQWPQQLLPDIFKSLSSQLRELFETGLAVNGQRYYFGILGLKGDFEFHCTSLRDAGLKRSYEHVGRARDIPVCIECEAAFEETPMEDANANAAWTRTIGRSAPWERLPSFGQLPFDNWNSFPSRAPEFFRRDPFHVFRLGVARNFLASAILLLCNLGAFDLRGESKSVDNRLTRAWRQFQLFMEAASLHVGGLRSFSKKKMHFAAGGAFPWLGCKGSDTIVLLKWLRVLLVQLRSRGCSAGTGHDFRTCRACTFLEMAVAGGLQFSQGIHGHSLWLGQSCIRFLRRSLYDFLRGYAQLAQYCLMRQMPLFGLTPK</sequence>
<dbReference type="Proteomes" id="UP000601435">
    <property type="component" value="Unassembled WGS sequence"/>
</dbReference>